<dbReference type="RefSeq" id="WP_093553421.1">
    <property type="nucleotide sequence ID" value="NZ_FPBO01000002.1"/>
</dbReference>
<evidence type="ECO:0000256" key="1">
    <source>
        <dbReference type="SAM" id="MobiDB-lite"/>
    </source>
</evidence>
<keyword evidence="2" id="KW-0472">Membrane</keyword>
<feature type="compositionally biased region" description="Polar residues" evidence="1">
    <location>
        <begin position="1"/>
        <end position="12"/>
    </location>
</feature>
<accession>A0A1I7FQC4</accession>
<feature type="transmembrane region" description="Helical" evidence="2">
    <location>
        <begin position="86"/>
        <end position="112"/>
    </location>
</feature>
<gene>
    <name evidence="3" type="ORF">SAMN05216552_1002210</name>
</gene>
<dbReference type="AlphaFoldDB" id="A0A1I7FQC4"/>
<name>A0A1I7FQC4_9BURK</name>
<feature type="region of interest" description="Disordered" evidence="1">
    <location>
        <begin position="1"/>
        <end position="20"/>
    </location>
</feature>
<evidence type="ECO:0000256" key="2">
    <source>
        <dbReference type="SAM" id="Phobius"/>
    </source>
</evidence>
<protein>
    <submittedName>
        <fullName evidence="3">Uncharacterized protein</fullName>
    </submittedName>
</protein>
<reference evidence="4" key="1">
    <citation type="submission" date="2016-10" db="EMBL/GenBank/DDBJ databases">
        <authorList>
            <person name="Varghese N."/>
            <person name="Submissions S."/>
        </authorList>
    </citation>
    <scope>NUCLEOTIDE SEQUENCE [LARGE SCALE GENOMIC DNA]</scope>
    <source>
        <strain evidence="4">CGMCC 1.11014</strain>
    </source>
</reference>
<proteinExistence type="predicted"/>
<dbReference type="Proteomes" id="UP000199391">
    <property type="component" value="Unassembled WGS sequence"/>
</dbReference>
<keyword evidence="2" id="KW-1133">Transmembrane helix</keyword>
<evidence type="ECO:0000313" key="3">
    <source>
        <dbReference type="EMBL" id="SFU38373.1"/>
    </source>
</evidence>
<evidence type="ECO:0000313" key="4">
    <source>
        <dbReference type="Proteomes" id="UP000199391"/>
    </source>
</evidence>
<keyword evidence="4" id="KW-1185">Reference proteome</keyword>
<keyword evidence="2" id="KW-0812">Transmembrane</keyword>
<dbReference type="EMBL" id="FPBO01000002">
    <property type="protein sequence ID" value="SFU38373.1"/>
    <property type="molecule type" value="Genomic_DNA"/>
</dbReference>
<organism evidence="3 4">
    <name type="scientific">Pseudoduganella namucuonensis</name>
    <dbReference type="NCBI Taxonomy" id="1035707"/>
    <lineage>
        <taxon>Bacteria</taxon>
        <taxon>Pseudomonadati</taxon>
        <taxon>Pseudomonadota</taxon>
        <taxon>Betaproteobacteria</taxon>
        <taxon>Burkholderiales</taxon>
        <taxon>Oxalobacteraceae</taxon>
        <taxon>Telluria group</taxon>
        <taxon>Pseudoduganella</taxon>
    </lineage>
</organism>
<dbReference type="STRING" id="1035707.SAMN05216552_1002210"/>
<sequence>MNTPVSDYSQRGSIEPKDMSVQGVHAEPAMLQDHPPRPRHHAVQLGQPAIPGQPIKVECVDRPRAAPLPLTQLATVLSSGAAAGGLVLAFAPAALIPAMVAGSVATVVSVLATRFQNR</sequence>